<evidence type="ECO:0000313" key="6">
    <source>
        <dbReference type="Proteomes" id="UP000008803"/>
    </source>
</evidence>
<feature type="compositionally biased region" description="Acidic residues" evidence="4">
    <location>
        <begin position="122"/>
        <end position="139"/>
    </location>
</feature>
<dbReference type="Pfam" id="PF04026">
    <property type="entry name" value="SpoVG"/>
    <property type="match status" value="1"/>
</dbReference>
<dbReference type="BioCyc" id="ESIR657319:G136K-832-MONOMER"/>
<evidence type="ECO:0000256" key="2">
    <source>
        <dbReference type="ARBA" id="ARBA00023210"/>
    </source>
</evidence>
<dbReference type="InterPro" id="IPR036751">
    <property type="entry name" value="SpoVG_sf"/>
</dbReference>
<evidence type="ECO:0000313" key="5">
    <source>
        <dbReference type="EMBL" id="CBK96195.1"/>
    </source>
</evidence>
<protein>
    <submittedName>
        <fullName evidence="5">Uncharacterized protein, involved in the regulation of septum location</fullName>
    </submittedName>
</protein>
<dbReference type="PATRIC" id="fig|657319.3.peg.1277"/>
<evidence type="ECO:0000256" key="4">
    <source>
        <dbReference type="SAM" id="MobiDB-lite"/>
    </source>
</evidence>
<proteinExistence type="predicted"/>
<gene>
    <name evidence="5" type="ORF">EUS_09840</name>
</gene>
<dbReference type="PANTHER" id="PTHR38429">
    <property type="entry name" value="SEPTATION PROTEIN SPOVG-RELATED"/>
    <property type="match status" value="1"/>
</dbReference>
<dbReference type="Gene3D" id="3.30.1120.40">
    <property type="entry name" value="Stage V sporulation protein G"/>
    <property type="match status" value="1"/>
</dbReference>
<sequence>MAAKKQTAKDNQKQTTATENEKTQYKIPFITARIDRIASDANSKIKANASVTIGNHFAIHGIKVYDGGEKGLQVLYPGHKGTDGKFYDDFHPITKESREALNGYVLDAYEQKMEQAQAEQQTESEELDEDEEPAFEQSM</sequence>
<dbReference type="KEGG" id="esu:EUS_09840"/>
<reference evidence="5 6" key="2">
    <citation type="submission" date="2010-03" db="EMBL/GenBank/DDBJ databases">
        <authorList>
            <person name="Pajon A."/>
        </authorList>
    </citation>
    <scope>NUCLEOTIDE SEQUENCE [LARGE SCALE GENOMIC DNA]</scope>
    <source>
        <strain evidence="5 6">70/3</strain>
    </source>
</reference>
<dbReference type="EMBL" id="FP929044">
    <property type="protein sequence ID" value="CBK96195.1"/>
    <property type="molecule type" value="Genomic_DNA"/>
</dbReference>
<name>D4JSX6_9FIRM</name>
<evidence type="ECO:0000256" key="1">
    <source>
        <dbReference type="ARBA" id="ARBA00022618"/>
    </source>
</evidence>
<dbReference type="InterPro" id="IPR007170">
    <property type="entry name" value="SpoVG"/>
</dbReference>
<dbReference type="HOGENOM" id="CLU_103669_1_1_9"/>
<dbReference type="SUPFAM" id="SSF160537">
    <property type="entry name" value="SpoVG-like"/>
    <property type="match status" value="1"/>
</dbReference>
<dbReference type="GO" id="GO:0030435">
    <property type="term" value="P:sporulation resulting in formation of a cellular spore"/>
    <property type="evidence" value="ECO:0007669"/>
    <property type="project" value="InterPro"/>
</dbReference>
<reference evidence="5 6" key="1">
    <citation type="submission" date="2010-03" db="EMBL/GenBank/DDBJ databases">
        <title>The genome sequence of Eubacterium siraeum 70/3.</title>
        <authorList>
            <consortium name="metaHIT consortium -- http://www.metahit.eu/"/>
            <person name="Pajon A."/>
            <person name="Turner K."/>
            <person name="Parkhill J."/>
            <person name="Duncan S."/>
            <person name="Flint H."/>
        </authorList>
    </citation>
    <scope>NUCLEOTIDE SEQUENCE [LARGE SCALE GENOMIC DNA]</scope>
    <source>
        <strain evidence="5 6">70/3</strain>
    </source>
</reference>
<feature type="region of interest" description="Disordered" evidence="4">
    <location>
        <begin position="1"/>
        <end position="22"/>
    </location>
</feature>
<evidence type="ECO:0000256" key="3">
    <source>
        <dbReference type="ARBA" id="ARBA00023306"/>
    </source>
</evidence>
<keyword evidence="1" id="KW-0132">Cell division</keyword>
<dbReference type="PANTHER" id="PTHR38429:SF1">
    <property type="entry name" value="SEPTATION PROTEIN SPOVG-RELATED"/>
    <property type="match status" value="1"/>
</dbReference>
<dbReference type="GO" id="GO:0000917">
    <property type="term" value="P:division septum assembly"/>
    <property type="evidence" value="ECO:0007669"/>
    <property type="project" value="UniProtKB-KW"/>
</dbReference>
<organism evidence="5 6">
    <name type="scientific">[Eubacterium] siraeum 70/3</name>
    <dbReference type="NCBI Taxonomy" id="657319"/>
    <lineage>
        <taxon>Bacteria</taxon>
        <taxon>Bacillati</taxon>
        <taxon>Bacillota</taxon>
        <taxon>Clostridia</taxon>
        <taxon>Eubacteriales</taxon>
        <taxon>Oscillospiraceae</taxon>
        <taxon>Oscillospiraceae incertae sedis</taxon>
    </lineage>
</organism>
<keyword evidence="2" id="KW-0717">Septation</keyword>
<accession>D4JSX6</accession>
<feature type="region of interest" description="Disordered" evidence="4">
    <location>
        <begin position="113"/>
        <end position="139"/>
    </location>
</feature>
<dbReference type="Proteomes" id="UP000008803">
    <property type="component" value="Chromosome"/>
</dbReference>
<dbReference type="AlphaFoldDB" id="D4JSX6"/>
<keyword evidence="3" id="KW-0131">Cell cycle</keyword>